<dbReference type="Pfam" id="PF01753">
    <property type="entry name" value="zf-MYND"/>
    <property type="match status" value="1"/>
</dbReference>
<dbReference type="Proteomes" id="UP000038009">
    <property type="component" value="Unassembled WGS sequence"/>
</dbReference>
<evidence type="ECO:0000256" key="2">
    <source>
        <dbReference type="ARBA" id="ARBA00022771"/>
    </source>
</evidence>
<evidence type="ECO:0000256" key="1">
    <source>
        <dbReference type="ARBA" id="ARBA00022723"/>
    </source>
</evidence>
<dbReference type="Gene3D" id="6.10.140.2220">
    <property type="match status" value="1"/>
</dbReference>
<dbReference type="AlphaFoldDB" id="A0A0N1HU38"/>
<accession>A0A0N1HU38</accession>
<evidence type="ECO:0000259" key="5">
    <source>
        <dbReference type="PROSITE" id="PS50865"/>
    </source>
</evidence>
<reference evidence="6 7" key="1">
    <citation type="journal article" date="2015" name="PLoS Pathog.">
        <title>Leptomonas seymouri: Adaptations to the Dixenous Life Cycle Analyzed by Genome Sequencing, Transcriptome Profiling and Co-infection with Leishmania donovani.</title>
        <authorList>
            <person name="Kraeva N."/>
            <person name="Butenko A."/>
            <person name="Hlavacova J."/>
            <person name="Kostygov A."/>
            <person name="Myskova J."/>
            <person name="Grybchuk D."/>
            <person name="Lestinova T."/>
            <person name="Votypka J."/>
            <person name="Volf P."/>
            <person name="Opperdoes F."/>
            <person name="Flegontov P."/>
            <person name="Lukes J."/>
            <person name="Yurchenko V."/>
        </authorList>
    </citation>
    <scope>NUCLEOTIDE SEQUENCE [LARGE SCALE GENOMIC DNA]</scope>
    <source>
        <strain evidence="6 7">ATCC 30220</strain>
    </source>
</reference>
<dbReference type="Gene3D" id="2.170.270.10">
    <property type="entry name" value="SET domain"/>
    <property type="match status" value="1"/>
</dbReference>
<dbReference type="OMA" id="PRCGREW"/>
<evidence type="ECO:0000256" key="4">
    <source>
        <dbReference type="PROSITE-ProRule" id="PRU00134"/>
    </source>
</evidence>
<protein>
    <recommendedName>
        <fullName evidence="5">MYND-type domain-containing protein</fullName>
    </recommendedName>
</protein>
<dbReference type="EMBL" id="LJSK01000232">
    <property type="protein sequence ID" value="KPI84781.1"/>
    <property type="molecule type" value="Genomic_DNA"/>
</dbReference>
<comment type="caution">
    <text evidence="6">The sequence shown here is derived from an EMBL/GenBank/DDBJ whole genome shotgun (WGS) entry which is preliminary data.</text>
</comment>
<keyword evidence="1" id="KW-0479">Metal-binding</keyword>
<evidence type="ECO:0000313" key="6">
    <source>
        <dbReference type="EMBL" id="KPI84781.1"/>
    </source>
</evidence>
<keyword evidence="7" id="KW-1185">Reference proteome</keyword>
<feature type="domain" description="MYND-type" evidence="5">
    <location>
        <begin position="101"/>
        <end position="139"/>
    </location>
</feature>
<evidence type="ECO:0000313" key="7">
    <source>
        <dbReference type="Proteomes" id="UP000038009"/>
    </source>
</evidence>
<dbReference type="PROSITE" id="PS50865">
    <property type="entry name" value="ZF_MYND_2"/>
    <property type="match status" value="1"/>
</dbReference>
<dbReference type="OrthoDB" id="243817at2759"/>
<gene>
    <name evidence="6" type="ORF">ABL78_6164</name>
</gene>
<dbReference type="VEuPathDB" id="TriTrypDB:Lsey_0232_0100"/>
<dbReference type="InterPro" id="IPR046341">
    <property type="entry name" value="SET_dom_sf"/>
</dbReference>
<organism evidence="6 7">
    <name type="scientific">Leptomonas seymouri</name>
    <dbReference type="NCBI Taxonomy" id="5684"/>
    <lineage>
        <taxon>Eukaryota</taxon>
        <taxon>Discoba</taxon>
        <taxon>Euglenozoa</taxon>
        <taxon>Kinetoplastea</taxon>
        <taxon>Metakinetoplastina</taxon>
        <taxon>Trypanosomatida</taxon>
        <taxon>Trypanosomatidae</taxon>
        <taxon>Leishmaniinae</taxon>
        <taxon>Leptomonas</taxon>
    </lineage>
</organism>
<name>A0A0N1HU38_LEPSE</name>
<keyword evidence="2 4" id="KW-0863">Zinc-finger</keyword>
<proteinExistence type="predicted"/>
<dbReference type="InterPro" id="IPR002893">
    <property type="entry name" value="Znf_MYND"/>
</dbReference>
<dbReference type="GO" id="GO:0008270">
    <property type="term" value="F:zinc ion binding"/>
    <property type="evidence" value="ECO:0007669"/>
    <property type="project" value="UniProtKB-KW"/>
</dbReference>
<dbReference type="SUPFAM" id="SSF144232">
    <property type="entry name" value="HIT/MYND zinc finger-like"/>
    <property type="match status" value="1"/>
</dbReference>
<sequence>MSASREREQALESQITGLRLSTLETIAHVNYAHNRQVREDLEELKAQVQKLLQRSLPGGTCSVEEHSTGFHPINKCSAALGIASAASLSMTPCGEDGAHMCDYCFAFPPQCFACPHCGREWYCSDVCQRLRWRSHAARCRASAHSQHEVAAAK</sequence>
<keyword evidence="3" id="KW-0862">Zinc</keyword>
<evidence type="ECO:0000256" key="3">
    <source>
        <dbReference type="ARBA" id="ARBA00022833"/>
    </source>
</evidence>